<evidence type="ECO:0000256" key="7">
    <source>
        <dbReference type="ARBA" id="ARBA00023065"/>
    </source>
</evidence>
<feature type="transmembrane region" description="Helical" evidence="10">
    <location>
        <begin position="147"/>
        <end position="169"/>
    </location>
</feature>
<dbReference type="PANTHER" id="PTHR32507">
    <property type="entry name" value="NA(+)/H(+) ANTIPORTER 1"/>
    <property type="match status" value="1"/>
</dbReference>
<dbReference type="AlphaFoldDB" id="A0A9D1RJD0"/>
<evidence type="ECO:0000256" key="4">
    <source>
        <dbReference type="ARBA" id="ARBA00022475"/>
    </source>
</evidence>
<keyword evidence="2" id="KW-0813">Transport</keyword>
<evidence type="ECO:0000313" key="12">
    <source>
        <dbReference type="EMBL" id="HIW88163.1"/>
    </source>
</evidence>
<comment type="caution">
    <text evidence="12">The sequence shown here is derived from an EMBL/GenBank/DDBJ whole genome shotgun (WGS) entry which is preliminary data.</text>
</comment>
<feature type="transmembrane region" description="Helical" evidence="10">
    <location>
        <begin position="181"/>
        <end position="203"/>
    </location>
</feature>
<evidence type="ECO:0000313" key="13">
    <source>
        <dbReference type="Proteomes" id="UP000824267"/>
    </source>
</evidence>
<keyword evidence="7" id="KW-0406">Ion transport</keyword>
<feature type="transmembrane region" description="Helical" evidence="10">
    <location>
        <begin position="53"/>
        <end position="78"/>
    </location>
</feature>
<dbReference type="PANTHER" id="PTHR32507:SF0">
    <property type="entry name" value="NA(+)_H(+) ANTIPORTER 2-RELATED"/>
    <property type="match status" value="1"/>
</dbReference>
<organism evidence="12 13">
    <name type="scientific">Candidatus Onthomorpha intestinigallinarum</name>
    <dbReference type="NCBI Taxonomy" id="2840880"/>
    <lineage>
        <taxon>Bacteria</taxon>
        <taxon>Pseudomonadati</taxon>
        <taxon>Bacteroidota</taxon>
        <taxon>Bacteroidia</taxon>
        <taxon>Bacteroidales</taxon>
        <taxon>Candidatus Onthomorpha</taxon>
    </lineage>
</organism>
<feature type="transmembrane region" description="Helical" evidence="10">
    <location>
        <begin position="215"/>
        <end position="231"/>
    </location>
</feature>
<evidence type="ECO:0000256" key="1">
    <source>
        <dbReference type="ARBA" id="ARBA00004651"/>
    </source>
</evidence>
<feature type="transmembrane region" description="Helical" evidence="10">
    <location>
        <begin position="368"/>
        <end position="389"/>
    </location>
</feature>
<keyword evidence="6 10" id="KW-1133">Transmembrane helix</keyword>
<evidence type="ECO:0000256" key="5">
    <source>
        <dbReference type="ARBA" id="ARBA00022692"/>
    </source>
</evidence>
<dbReference type="EMBL" id="DXGG01000244">
    <property type="protein sequence ID" value="HIW88163.1"/>
    <property type="molecule type" value="Genomic_DNA"/>
</dbReference>
<evidence type="ECO:0000256" key="2">
    <source>
        <dbReference type="ARBA" id="ARBA00022448"/>
    </source>
</evidence>
<evidence type="ECO:0000259" key="11">
    <source>
        <dbReference type="Pfam" id="PF00999"/>
    </source>
</evidence>
<feature type="domain" description="Cation/H+ exchanger transmembrane" evidence="11">
    <location>
        <begin position="13"/>
        <end position="382"/>
    </location>
</feature>
<keyword evidence="3" id="KW-0050">Antiport</keyword>
<feature type="transmembrane region" description="Helical" evidence="10">
    <location>
        <begin position="237"/>
        <end position="257"/>
    </location>
</feature>
<reference evidence="12" key="1">
    <citation type="journal article" date="2021" name="PeerJ">
        <title>Extensive microbial diversity within the chicken gut microbiome revealed by metagenomics and culture.</title>
        <authorList>
            <person name="Gilroy R."/>
            <person name="Ravi A."/>
            <person name="Getino M."/>
            <person name="Pursley I."/>
            <person name="Horton D.L."/>
            <person name="Alikhan N.F."/>
            <person name="Baker D."/>
            <person name="Gharbi K."/>
            <person name="Hall N."/>
            <person name="Watson M."/>
            <person name="Adriaenssens E.M."/>
            <person name="Foster-Nyarko E."/>
            <person name="Jarju S."/>
            <person name="Secka A."/>
            <person name="Antonio M."/>
            <person name="Oren A."/>
            <person name="Chaudhuri R.R."/>
            <person name="La Ragione R."/>
            <person name="Hildebrand F."/>
            <person name="Pallen M.J."/>
        </authorList>
    </citation>
    <scope>NUCLEOTIDE SEQUENCE</scope>
    <source>
        <strain evidence="12">Gambia16-930</strain>
    </source>
</reference>
<dbReference type="InterPro" id="IPR006153">
    <property type="entry name" value="Cation/H_exchanger_TM"/>
</dbReference>
<evidence type="ECO:0000256" key="8">
    <source>
        <dbReference type="ARBA" id="ARBA00023136"/>
    </source>
</evidence>
<evidence type="ECO:0000256" key="9">
    <source>
        <dbReference type="SAM" id="MobiDB-lite"/>
    </source>
</evidence>
<feature type="transmembrane region" description="Helical" evidence="10">
    <location>
        <begin position="306"/>
        <end position="327"/>
    </location>
</feature>
<feature type="transmembrane region" description="Helical" evidence="10">
    <location>
        <begin position="117"/>
        <end position="135"/>
    </location>
</feature>
<evidence type="ECO:0000256" key="6">
    <source>
        <dbReference type="ARBA" id="ARBA00022989"/>
    </source>
</evidence>
<dbReference type="Proteomes" id="UP000824267">
    <property type="component" value="Unassembled WGS sequence"/>
</dbReference>
<feature type="transmembrane region" description="Helical" evidence="10">
    <location>
        <begin position="90"/>
        <end position="111"/>
    </location>
</feature>
<evidence type="ECO:0000256" key="3">
    <source>
        <dbReference type="ARBA" id="ARBA00022449"/>
    </source>
</evidence>
<dbReference type="InterPro" id="IPR038770">
    <property type="entry name" value="Na+/solute_symporter_sf"/>
</dbReference>
<accession>A0A9D1RJD0</accession>
<feature type="region of interest" description="Disordered" evidence="9">
    <location>
        <begin position="409"/>
        <end position="435"/>
    </location>
</feature>
<reference evidence="12" key="2">
    <citation type="submission" date="2021-04" db="EMBL/GenBank/DDBJ databases">
        <authorList>
            <person name="Gilroy R."/>
        </authorList>
    </citation>
    <scope>NUCLEOTIDE SEQUENCE</scope>
    <source>
        <strain evidence="12">Gambia16-930</strain>
    </source>
</reference>
<proteinExistence type="predicted"/>
<feature type="transmembrane region" description="Helical" evidence="10">
    <location>
        <begin position="6"/>
        <end position="23"/>
    </location>
</feature>
<dbReference type="GO" id="GO:0015297">
    <property type="term" value="F:antiporter activity"/>
    <property type="evidence" value="ECO:0007669"/>
    <property type="project" value="UniProtKB-KW"/>
</dbReference>
<keyword evidence="5 10" id="KW-0812">Transmembrane</keyword>
<keyword evidence="4" id="KW-1003">Cell membrane</keyword>
<feature type="transmembrane region" description="Helical" evidence="10">
    <location>
        <begin position="30"/>
        <end position="47"/>
    </location>
</feature>
<dbReference type="GO" id="GO:1902600">
    <property type="term" value="P:proton transmembrane transport"/>
    <property type="evidence" value="ECO:0007669"/>
    <property type="project" value="InterPro"/>
</dbReference>
<comment type="subcellular location">
    <subcellularLocation>
        <location evidence="1">Cell membrane</location>
        <topology evidence="1">Multi-pass membrane protein</topology>
    </subcellularLocation>
</comment>
<feature type="transmembrane region" description="Helical" evidence="10">
    <location>
        <begin position="278"/>
        <end position="300"/>
    </location>
</feature>
<name>A0A9D1RJD0_9BACT</name>
<gene>
    <name evidence="12" type="ORF">IAC47_07860</name>
</gene>
<dbReference type="Gene3D" id="1.20.1530.20">
    <property type="match status" value="1"/>
</dbReference>
<dbReference type="Pfam" id="PF00999">
    <property type="entry name" value="Na_H_Exchanger"/>
    <property type="match status" value="1"/>
</dbReference>
<evidence type="ECO:0000256" key="10">
    <source>
        <dbReference type="SAM" id="Phobius"/>
    </source>
</evidence>
<protein>
    <submittedName>
        <fullName evidence="12">Cation:proton antiporter</fullName>
    </submittedName>
</protein>
<dbReference type="GO" id="GO:0005886">
    <property type="term" value="C:plasma membrane"/>
    <property type="evidence" value="ECO:0007669"/>
    <property type="project" value="UniProtKB-SubCell"/>
</dbReference>
<keyword evidence="8 10" id="KW-0472">Membrane</keyword>
<sequence length="435" mass="46707">MGEALIFLGVLVFSAHLFSMMFSRKKIPDVLLLLLIGVLIGPVLGLVKPSDFGAIGSVFTSITLVVILFEGGTGISIGDLKESWSSTLKLSASGFIGAALIVTAICMIFDMGFLDSLILGAILGGTSSAVVIPLAQNLKLSSQTKTTLILESALTDVLCIVFALAFINAATMGSGLNVGKIAGNVISSFVLAGIIGFSSAMLWASLLQKIRQLRNSMFLTPAYLFIIYGLAEVLGYSGAIAALTFGITIANMEYFNFKFLEKYQKNKNLKLTNNEQAFVGEISFVLKTFFFVYIGISIPFSDPHSIMIGGIITIALLVGRIVIAKFFSPHSANVFDKSTIAFMIPKGLAAAVLASVPEQLGLAAGAQIKYTTFSVVLFSITLCSVLILLMERFPKVNLLLRFIYKNNNAPAPEEKEPAPTPQNKEPEEQNQNLID</sequence>